<proteinExistence type="predicted"/>
<dbReference type="OMA" id="CQPWVEQ"/>
<dbReference type="HOGENOM" id="CLU_056207_0_0_1"/>
<gene>
    <name evidence="2" type="ORF">GLOTRDRAFT_113401</name>
</gene>
<feature type="region of interest" description="Disordered" evidence="1">
    <location>
        <begin position="1"/>
        <end position="75"/>
    </location>
</feature>
<dbReference type="OrthoDB" id="3250108at2759"/>
<reference evidence="2 3" key="1">
    <citation type="journal article" date="2012" name="Science">
        <title>The Paleozoic origin of enzymatic lignin decomposition reconstructed from 31 fungal genomes.</title>
        <authorList>
            <person name="Floudas D."/>
            <person name="Binder M."/>
            <person name="Riley R."/>
            <person name="Barry K."/>
            <person name="Blanchette R.A."/>
            <person name="Henrissat B."/>
            <person name="Martinez A.T."/>
            <person name="Otillar R."/>
            <person name="Spatafora J.W."/>
            <person name="Yadav J.S."/>
            <person name="Aerts A."/>
            <person name="Benoit I."/>
            <person name="Boyd A."/>
            <person name="Carlson A."/>
            <person name="Copeland A."/>
            <person name="Coutinho P.M."/>
            <person name="de Vries R.P."/>
            <person name="Ferreira P."/>
            <person name="Findley K."/>
            <person name="Foster B."/>
            <person name="Gaskell J."/>
            <person name="Glotzer D."/>
            <person name="Gorecki P."/>
            <person name="Heitman J."/>
            <person name="Hesse C."/>
            <person name="Hori C."/>
            <person name="Igarashi K."/>
            <person name="Jurgens J.A."/>
            <person name="Kallen N."/>
            <person name="Kersten P."/>
            <person name="Kohler A."/>
            <person name="Kuees U."/>
            <person name="Kumar T.K.A."/>
            <person name="Kuo A."/>
            <person name="LaButti K."/>
            <person name="Larrondo L.F."/>
            <person name="Lindquist E."/>
            <person name="Ling A."/>
            <person name="Lombard V."/>
            <person name="Lucas S."/>
            <person name="Lundell T."/>
            <person name="Martin R."/>
            <person name="McLaughlin D.J."/>
            <person name="Morgenstern I."/>
            <person name="Morin E."/>
            <person name="Murat C."/>
            <person name="Nagy L.G."/>
            <person name="Nolan M."/>
            <person name="Ohm R.A."/>
            <person name="Patyshakuliyeva A."/>
            <person name="Rokas A."/>
            <person name="Ruiz-Duenas F.J."/>
            <person name="Sabat G."/>
            <person name="Salamov A."/>
            <person name="Samejima M."/>
            <person name="Schmutz J."/>
            <person name="Slot J.C."/>
            <person name="St John F."/>
            <person name="Stenlid J."/>
            <person name="Sun H."/>
            <person name="Sun S."/>
            <person name="Syed K."/>
            <person name="Tsang A."/>
            <person name="Wiebenga A."/>
            <person name="Young D."/>
            <person name="Pisabarro A."/>
            <person name="Eastwood D.C."/>
            <person name="Martin F."/>
            <person name="Cullen D."/>
            <person name="Grigoriev I.V."/>
            <person name="Hibbett D.S."/>
        </authorList>
    </citation>
    <scope>NUCLEOTIDE SEQUENCE [LARGE SCALE GENOMIC DNA]</scope>
    <source>
        <strain evidence="2 3">ATCC 11539</strain>
    </source>
</reference>
<evidence type="ECO:0000313" key="3">
    <source>
        <dbReference type="Proteomes" id="UP000030669"/>
    </source>
</evidence>
<feature type="region of interest" description="Disordered" evidence="1">
    <location>
        <begin position="289"/>
        <end position="311"/>
    </location>
</feature>
<dbReference type="GeneID" id="19299726"/>
<dbReference type="RefSeq" id="XP_007861191.1">
    <property type="nucleotide sequence ID" value="XM_007863000.1"/>
</dbReference>
<dbReference type="eggNOG" id="ENOG502SKUC">
    <property type="taxonomic scope" value="Eukaryota"/>
</dbReference>
<feature type="region of interest" description="Disordered" evidence="1">
    <location>
        <begin position="372"/>
        <end position="397"/>
    </location>
</feature>
<name>S7QN18_GLOTA</name>
<dbReference type="Proteomes" id="UP000030669">
    <property type="component" value="Unassembled WGS sequence"/>
</dbReference>
<sequence>MEYPVSPVPEIHISFAPPDEPRKEPYSPFASLSPLTQDDDDGYRPTLLSPPCTASPKVHRQLSPLRPADAPVGKGLDRDRFEALLRSSRERNTAVGAKKSLDLRKEIALKAHKSKQMERRAVFLSKIQAPPSPTATGLPKTPPESPAIFHYTLPSPGLVSPLAVFESIQENPSGFPAREPWVEQVDFRLPKEYATQVKKPMSPSFAKPLPSLDQITAHLSSHGHVAPQREPRATRRSPIPLPDFLRGRVNRQKSPARAEAPAPKPRRNLPIGVGRLQFPARNTVPAVPEPVSPQPQHLHQLPPRSPGAPLTPKITITTTVVPRTSTTSPVDLTESNLQALTARARKASDMLSTLRRRTVELHLDAHSLQGLNGRDVEDDRKSGRRHSAPAELVQRRREGFMHPVLDLPGGF</sequence>
<feature type="region of interest" description="Disordered" evidence="1">
    <location>
        <begin position="126"/>
        <end position="147"/>
    </location>
</feature>
<keyword evidence="3" id="KW-1185">Reference proteome</keyword>
<accession>S7QN18</accession>
<dbReference type="AlphaFoldDB" id="S7QN18"/>
<organism evidence="2 3">
    <name type="scientific">Gloeophyllum trabeum (strain ATCC 11539 / FP-39264 / Madison 617)</name>
    <name type="common">Brown rot fungus</name>
    <dbReference type="NCBI Taxonomy" id="670483"/>
    <lineage>
        <taxon>Eukaryota</taxon>
        <taxon>Fungi</taxon>
        <taxon>Dikarya</taxon>
        <taxon>Basidiomycota</taxon>
        <taxon>Agaricomycotina</taxon>
        <taxon>Agaricomycetes</taxon>
        <taxon>Gloeophyllales</taxon>
        <taxon>Gloeophyllaceae</taxon>
        <taxon>Gloeophyllum</taxon>
    </lineage>
</organism>
<protein>
    <submittedName>
        <fullName evidence="2">Uncharacterized protein</fullName>
    </submittedName>
</protein>
<evidence type="ECO:0000256" key="1">
    <source>
        <dbReference type="SAM" id="MobiDB-lite"/>
    </source>
</evidence>
<dbReference type="EMBL" id="KB469296">
    <property type="protein sequence ID" value="EPQ60888.1"/>
    <property type="molecule type" value="Genomic_DNA"/>
</dbReference>
<evidence type="ECO:0000313" key="2">
    <source>
        <dbReference type="EMBL" id="EPQ60888.1"/>
    </source>
</evidence>
<dbReference type="KEGG" id="gtr:GLOTRDRAFT_113401"/>
<feature type="region of interest" description="Disordered" evidence="1">
    <location>
        <begin position="221"/>
        <end position="271"/>
    </location>
</feature>